<gene>
    <name evidence="1" type="ORF">FXV83_36885</name>
</gene>
<dbReference type="EMBL" id="VSTH01000166">
    <property type="protein sequence ID" value="TYO61679.1"/>
    <property type="molecule type" value="Genomic_DNA"/>
</dbReference>
<dbReference type="Proteomes" id="UP000324797">
    <property type="component" value="Unassembled WGS sequence"/>
</dbReference>
<accession>A0A5S4YMW7</accession>
<sequence>MDLRVAPHRVPARSDVAGVRLTACVPDQQHCLRSMLSETCRTRESKTHCFSSV</sequence>
<evidence type="ECO:0000313" key="1">
    <source>
        <dbReference type="EMBL" id="TYO61679.1"/>
    </source>
</evidence>
<proteinExistence type="predicted"/>
<name>A0A5S4YMW7_9BRAD</name>
<evidence type="ECO:0000313" key="2">
    <source>
        <dbReference type="Proteomes" id="UP000324797"/>
    </source>
</evidence>
<dbReference type="AlphaFoldDB" id="A0A5S4YMW7"/>
<protein>
    <submittedName>
        <fullName evidence="1">Uncharacterized protein</fullName>
    </submittedName>
</protein>
<organism evidence="1 2">
    <name type="scientific">Bradyrhizobium hipponense</name>
    <dbReference type="NCBI Taxonomy" id="2605638"/>
    <lineage>
        <taxon>Bacteria</taxon>
        <taxon>Pseudomonadati</taxon>
        <taxon>Pseudomonadota</taxon>
        <taxon>Alphaproteobacteria</taxon>
        <taxon>Hyphomicrobiales</taxon>
        <taxon>Nitrobacteraceae</taxon>
        <taxon>Bradyrhizobium</taxon>
    </lineage>
</organism>
<keyword evidence="2" id="KW-1185">Reference proteome</keyword>
<comment type="caution">
    <text evidence="1">The sequence shown here is derived from an EMBL/GenBank/DDBJ whole genome shotgun (WGS) entry which is preliminary data.</text>
</comment>
<reference evidence="1 2" key="1">
    <citation type="submission" date="2019-08" db="EMBL/GenBank/DDBJ databases">
        <title>Bradyrhizobium hipponensis sp. nov., a rhizobium isolated from a Lupinus angustifolius root nodule in Tunisia.</title>
        <authorList>
            <person name="Off K."/>
            <person name="Rejili M."/>
            <person name="Mars M."/>
            <person name="Brachmann A."/>
            <person name="Marin M."/>
        </authorList>
    </citation>
    <scope>NUCLEOTIDE SEQUENCE [LARGE SCALE GENOMIC DNA]</scope>
    <source>
        <strain evidence="2">aSej3</strain>
    </source>
</reference>